<dbReference type="InterPro" id="IPR017941">
    <property type="entry name" value="Rieske_2Fe-2S"/>
</dbReference>
<keyword evidence="5" id="KW-0408">Iron</keyword>
<dbReference type="InterPro" id="IPR001663">
    <property type="entry name" value="Rng_hydr_dOase-A"/>
</dbReference>
<evidence type="ECO:0000256" key="5">
    <source>
        <dbReference type="ARBA" id="ARBA00023004"/>
    </source>
</evidence>
<dbReference type="STRING" id="159449.B4N89_06080"/>
<dbReference type="CDD" id="cd03469">
    <property type="entry name" value="Rieske_RO_Alpha_N"/>
    <property type="match status" value="1"/>
</dbReference>
<accession>A0A1T3NV98</accession>
<keyword evidence="4" id="KW-0560">Oxidoreductase</keyword>
<evidence type="ECO:0000256" key="2">
    <source>
        <dbReference type="ARBA" id="ARBA00022714"/>
    </source>
</evidence>
<keyword evidence="2" id="KW-0001">2Fe-2S</keyword>
<evidence type="ECO:0000313" key="8">
    <source>
        <dbReference type="EMBL" id="OPC80580.1"/>
    </source>
</evidence>
<evidence type="ECO:0000313" key="9">
    <source>
        <dbReference type="Proteomes" id="UP000190037"/>
    </source>
</evidence>
<sequence>MKHRDVVATGRRIIEHITHRTLDLGAAPVVLDGSAFTDPVRHAREREVLFRRTPQVIGWAGEVAEPGDFIARDVDGVPVLVTRDRDGELHAFLDACTHRGMRVSRDVPEPEGLSGTGCGSAQRFRCGYHGWTFGNGGELTGLPSRPQFPGIDPKEFGLRRLPVALSAGLVVVGLRPEVEVAGALDELADAYAGFPYDRTRAVVSERFELDCNWKLTVDVNVEAYHVPFLHTATIDGIVLNHGIVDTWGPHTRFAVPIVGFEQLAEVPEESWPARLPMVNVQTVLPSTVLIESPLSTTMLRIYPGDRPNRSVVHMTEGTWEPLGEQSIATAGANHETNKRVLVTEDFPGAESCQRGFDAGLPTMVVGMGESAVAHWHRVWDDALATAGD</sequence>
<evidence type="ECO:0000259" key="7">
    <source>
        <dbReference type="PROSITE" id="PS51296"/>
    </source>
</evidence>
<dbReference type="AlphaFoldDB" id="A0A1T3NV98"/>
<evidence type="ECO:0000256" key="1">
    <source>
        <dbReference type="ARBA" id="ARBA00001962"/>
    </source>
</evidence>
<keyword evidence="9" id="KW-1185">Reference proteome</keyword>
<dbReference type="PANTHER" id="PTHR43756:SF5">
    <property type="entry name" value="CHOLINE MONOOXYGENASE, CHLOROPLASTIC"/>
    <property type="match status" value="1"/>
</dbReference>
<dbReference type="Gene3D" id="2.102.10.10">
    <property type="entry name" value="Rieske [2Fe-2S] iron-sulphur domain"/>
    <property type="match status" value="1"/>
</dbReference>
<dbReference type="SUPFAM" id="SSF55961">
    <property type="entry name" value="Bet v1-like"/>
    <property type="match status" value="1"/>
</dbReference>
<dbReference type="EMBL" id="MWQN01000001">
    <property type="protein sequence ID" value="OPC80580.1"/>
    <property type="molecule type" value="Genomic_DNA"/>
</dbReference>
<dbReference type="SUPFAM" id="SSF50022">
    <property type="entry name" value="ISP domain"/>
    <property type="match status" value="1"/>
</dbReference>
<dbReference type="InterPro" id="IPR036922">
    <property type="entry name" value="Rieske_2Fe-2S_sf"/>
</dbReference>
<dbReference type="GO" id="GO:0004497">
    <property type="term" value="F:monooxygenase activity"/>
    <property type="evidence" value="ECO:0007669"/>
    <property type="project" value="UniProtKB-ARBA"/>
</dbReference>
<keyword evidence="6" id="KW-0411">Iron-sulfur</keyword>
<evidence type="ECO:0000256" key="6">
    <source>
        <dbReference type="ARBA" id="ARBA00023014"/>
    </source>
</evidence>
<dbReference type="RefSeq" id="WP_078974840.1">
    <property type="nucleotide sequence ID" value="NZ_MWQN01000001.1"/>
</dbReference>
<name>A0A1T3NV98_9ACTN</name>
<protein>
    <recommendedName>
        <fullName evidence="7">Rieske domain-containing protein</fullName>
    </recommendedName>
</protein>
<dbReference type="PANTHER" id="PTHR43756">
    <property type="entry name" value="CHOLINE MONOOXYGENASE, CHLOROPLASTIC"/>
    <property type="match status" value="1"/>
</dbReference>
<keyword evidence="3" id="KW-0479">Metal-binding</keyword>
<dbReference type="GO" id="GO:0005506">
    <property type="term" value="F:iron ion binding"/>
    <property type="evidence" value="ECO:0007669"/>
    <property type="project" value="InterPro"/>
</dbReference>
<organism evidence="8 9">
    <name type="scientific">Embleya scabrispora</name>
    <dbReference type="NCBI Taxonomy" id="159449"/>
    <lineage>
        <taxon>Bacteria</taxon>
        <taxon>Bacillati</taxon>
        <taxon>Actinomycetota</taxon>
        <taxon>Actinomycetes</taxon>
        <taxon>Kitasatosporales</taxon>
        <taxon>Streptomycetaceae</taxon>
        <taxon>Embleya</taxon>
    </lineage>
</organism>
<dbReference type="Proteomes" id="UP000190037">
    <property type="component" value="Unassembled WGS sequence"/>
</dbReference>
<reference evidence="8 9" key="1">
    <citation type="submission" date="2017-03" db="EMBL/GenBank/DDBJ databases">
        <title>Draft genome sequence of Streptomyces scabrisporus NF3, endophyte isolated from Amphipterygium adstringens.</title>
        <authorList>
            <person name="Vazquez M."/>
            <person name="Ceapa C.D."/>
            <person name="Rodriguez Luna D."/>
            <person name="Sanchez Esquivel S."/>
        </authorList>
    </citation>
    <scope>NUCLEOTIDE SEQUENCE [LARGE SCALE GENOMIC DNA]</scope>
    <source>
        <strain evidence="8 9">NF3</strain>
    </source>
</reference>
<comment type="cofactor">
    <cofactor evidence="1">
        <name>Fe cation</name>
        <dbReference type="ChEBI" id="CHEBI:24875"/>
    </cofactor>
</comment>
<dbReference type="Pfam" id="PF00848">
    <property type="entry name" value="Ring_hydroxyl_A"/>
    <property type="match status" value="1"/>
</dbReference>
<dbReference type="InterPro" id="IPR015879">
    <property type="entry name" value="Ring_hydroxy_dOase_asu_C_dom"/>
</dbReference>
<proteinExistence type="predicted"/>
<dbReference type="GO" id="GO:0016705">
    <property type="term" value="F:oxidoreductase activity, acting on paired donors, with incorporation or reduction of molecular oxygen"/>
    <property type="evidence" value="ECO:0007669"/>
    <property type="project" value="UniProtKB-ARBA"/>
</dbReference>
<feature type="domain" description="Rieske" evidence="7">
    <location>
        <begin position="56"/>
        <end position="172"/>
    </location>
</feature>
<comment type="caution">
    <text evidence="8">The sequence shown here is derived from an EMBL/GenBank/DDBJ whole genome shotgun (WGS) entry which is preliminary data.</text>
</comment>
<gene>
    <name evidence="8" type="ORF">B4N89_06080</name>
</gene>
<evidence type="ECO:0000256" key="3">
    <source>
        <dbReference type="ARBA" id="ARBA00022723"/>
    </source>
</evidence>
<evidence type="ECO:0000256" key="4">
    <source>
        <dbReference type="ARBA" id="ARBA00023002"/>
    </source>
</evidence>
<dbReference type="PROSITE" id="PS51296">
    <property type="entry name" value="RIESKE"/>
    <property type="match status" value="1"/>
</dbReference>
<dbReference type="OrthoDB" id="5243643at2"/>
<dbReference type="GO" id="GO:0051537">
    <property type="term" value="F:2 iron, 2 sulfur cluster binding"/>
    <property type="evidence" value="ECO:0007669"/>
    <property type="project" value="UniProtKB-KW"/>
</dbReference>
<dbReference type="eggNOG" id="COG4638">
    <property type="taxonomic scope" value="Bacteria"/>
</dbReference>
<dbReference type="Gene3D" id="3.90.380.10">
    <property type="entry name" value="Naphthalene 1,2-dioxygenase Alpha Subunit, Chain A, domain 1"/>
    <property type="match status" value="2"/>
</dbReference>
<dbReference type="Pfam" id="PF00355">
    <property type="entry name" value="Rieske"/>
    <property type="match status" value="1"/>
</dbReference>